<feature type="region of interest" description="Disordered" evidence="1">
    <location>
        <begin position="225"/>
        <end position="250"/>
    </location>
</feature>
<gene>
    <name evidence="3" type="ORF">ACA1_034530</name>
</gene>
<dbReference type="KEGG" id="acan:ACA1_034530"/>
<keyword evidence="4" id="KW-1185">Reference proteome</keyword>
<proteinExistence type="predicted"/>
<dbReference type="AlphaFoldDB" id="L8HCZ6"/>
<accession>L8HCZ6</accession>
<evidence type="ECO:0000256" key="2">
    <source>
        <dbReference type="SAM" id="Phobius"/>
    </source>
</evidence>
<dbReference type="Proteomes" id="UP000011083">
    <property type="component" value="Unassembled WGS sequence"/>
</dbReference>
<dbReference type="VEuPathDB" id="AmoebaDB:ACA1_034530"/>
<keyword evidence="2" id="KW-1133">Transmembrane helix</keyword>
<evidence type="ECO:0000313" key="4">
    <source>
        <dbReference type="Proteomes" id="UP000011083"/>
    </source>
</evidence>
<protein>
    <submittedName>
        <fullName evidence="3">Uncharacterized protein</fullName>
    </submittedName>
</protein>
<organism evidence="3 4">
    <name type="scientific">Acanthamoeba castellanii (strain ATCC 30010 / Neff)</name>
    <dbReference type="NCBI Taxonomy" id="1257118"/>
    <lineage>
        <taxon>Eukaryota</taxon>
        <taxon>Amoebozoa</taxon>
        <taxon>Discosea</taxon>
        <taxon>Longamoebia</taxon>
        <taxon>Centramoebida</taxon>
        <taxon>Acanthamoebidae</taxon>
        <taxon>Acanthamoeba</taxon>
    </lineage>
</organism>
<feature type="compositionally biased region" description="Low complexity" evidence="1">
    <location>
        <begin position="236"/>
        <end position="250"/>
    </location>
</feature>
<dbReference type="EMBL" id="KB007879">
    <property type="protein sequence ID" value="ELR22608.1"/>
    <property type="molecule type" value="Genomic_DNA"/>
</dbReference>
<evidence type="ECO:0000313" key="3">
    <source>
        <dbReference type="EMBL" id="ELR22608.1"/>
    </source>
</evidence>
<sequence length="250" mass="27677">MEVVSNALHWVIAVCNSRKSLRYLRSQSSLYSALSTFMLAYSGYTLVCLLFLAEPPAWVSSSHDFPIALIAWFLIFHFPLLSSFMDLPPVAVASGVVWARSIWWGFDLAARRFPDSFTAPVFAATISTCAFPILDYAEQVWFGNRPDSFDCRLAVKLSFLGGCAVWLTQRPTITLGSSLLLPRWTSELSLGLFLVVFTLVGYYRGKRPNLFAPFDRLFSLTQPPVGGGGRTGPKQSTANRTTTSAASKHD</sequence>
<dbReference type="RefSeq" id="XP_004349730.1">
    <property type="nucleotide sequence ID" value="XM_004349680.1"/>
</dbReference>
<dbReference type="GeneID" id="14923566"/>
<keyword evidence="2" id="KW-0812">Transmembrane</keyword>
<evidence type="ECO:0000256" key="1">
    <source>
        <dbReference type="SAM" id="MobiDB-lite"/>
    </source>
</evidence>
<feature type="transmembrane region" description="Helical" evidence="2">
    <location>
        <begin position="65"/>
        <end position="82"/>
    </location>
</feature>
<feature type="transmembrane region" description="Helical" evidence="2">
    <location>
        <begin position="188"/>
        <end position="205"/>
    </location>
</feature>
<feature type="transmembrane region" description="Helical" evidence="2">
    <location>
        <begin position="30"/>
        <end position="53"/>
    </location>
</feature>
<reference evidence="3 4" key="1">
    <citation type="journal article" date="2013" name="Genome Biol.">
        <title>Genome of Acanthamoeba castellanii highlights extensive lateral gene transfer and early evolution of tyrosine kinase signaling.</title>
        <authorList>
            <person name="Clarke M."/>
            <person name="Lohan A.J."/>
            <person name="Liu B."/>
            <person name="Lagkouvardos I."/>
            <person name="Roy S."/>
            <person name="Zafar N."/>
            <person name="Bertelli C."/>
            <person name="Schilde C."/>
            <person name="Kianianmomeni A."/>
            <person name="Burglin T.R."/>
            <person name="Frech C."/>
            <person name="Turcotte B."/>
            <person name="Kopec K.O."/>
            <person name="Synnott J.M."/>
            <person name="Choo C."/>
            <person name="Paponov I."/>
            <person name="Finkler A."/>
            <person name="Soon Heng Tan C."/>
            <person name="Hutchins A.P."/>
            <person name="Weinmeier T."/>
            <person name="Rattei T."/>
            <person name="Chu J.S."/>
            <person name="Gimenez G."/>
            <person name="Irimia M."/>
            <person name="Rigden D.J."/>
            <person name="Fitzpatrick D.A."/>
            <person name="Lorenzo-Morales J."/>
            <person name="Bateman A."/>
            <person name="Chiu C.H."/>
            <person name="Tang P."/>
            <person name="Hegemann P."/>
            <person name="Fromm H."/>
            <person name="Raoult D."/>
            <person name="Greub G."/>
            <person name="Miranda-Saavedra D."/>
            <person name="Chen N."/>
            <person name="Nash P."/>
            <person name="Ginger M.L."/>
            <person name="Horn M."/>
            <person name="Schaap P."/>
            <person name="Caler L."/>
            <person name="Loftus B."/>
        </authorList>
    </citation>
    <scope>NUCLEOTIDE SEQUENCE [LARGE SCALE GENOMIC DNA]</scope>
    <source>
        <strain evidence="3 4">Neff</strain>
    </source>
</reference>
<name>L8HCZ6_ACACF</name>
<keyword evidence="2" id="KW-0472">Membrane</keyword>